<sequence length="570" mass="64271">MSANEASSSRKRPRSDATTSIGRPAYPRKRAAQACGTCRKRRVKCDNDRPSCSECIKLGVQCAYQEGDKSSFDAASLAILERLDHLEGLFRAAHPDTHDLQEQPSPVVSLPNLENGPLNFFRINVEAVLEWPILQPATQDQPLDLASIFLATRKASDSSAPRPLATSDLDPGSTGPLLQRFIDSFHIYNPVLEIAQIQEDIKTTLFNGLGWDVTSCILLLVFALGTITDHDSYPSSTTTSMAFRNSRRFQDAESFFLAARRRMGQLLYDSSLAQAQAFFLAGVYLMSTMRPFEAWRMFVQALACCQTFVSLSSDDPHNKESQLHKSIYWTSFKSELELRLELSITEHSAWSLRYPQFFPAPPKELQSEGEAGWYFYLAEIALRRLGNRILTHTSHFKSAGTTGADKASRVVEFEQQAQSWVDSLPQNLRLDHPLGHDQDSQGERLRFILNGHLLDCYEMMYWSFIVDAVHGTLPEDAASVNFARKGFQVSVQRIDDNETGFRRRHHGTWLMLRSCTRSALVLIAAARAGLDNMLPAEWKLSVAKVKEALEYWKDEAIDAKFRLRILDACM</sequence>
<dbReference type="Proteomes" id="UP001187734">
    <property type="component" value="Unassembled WGS sequence"/>
</dbReference>
<dbReference type="PANTHER" id="PTHR47785:SF7">
    <property type="entry name" value="ZN(II)2CYS6 TRANSCRIPTION FACTOR (EUROFUNG)"/>
    <property type="match status" value="1"/>
</dbReference>
<gene>
    <name evidence="4" type="ORF">FTOL_13243</name>
</gene>
<keyword evidence="1" id="KW-0539">Nucleus</keyword>
<dbReference type="EMBL" id="ONZP01000742">
    <property type="protein sequence ID" value="SPJ90362.1"/>
    <property type="molecule type" value="Genomic_DNA"/>
</dbReference>
<proteinExistence type="predicted"/>
<dbReference type="GO" id="GO:0000981">
    <property type="term" value="F:DNA-binding transcription factor activity, RNA polymerase II-specific"/>
    <property type="evidence" value="ECO:0007669"/>
    <property type="project" value="InterPro"/>
</dbReference>
<dbReference type="InterPro" id="IPR036864">
    <property type="entry name" value="Zn2-C6_fun-type_DNA-bd_sf"/>
</dbReference>
<dbReference type="Pfam" id="PF00172">
    <property type="entry name" value="Zn_clus"/>
    <property type="match status" value="1"/>
</dbReference>
<accession>A0AAE8MNJ1</accession>
<dbReference type="PROSITE" id="PS50048">
    <property type="entry name" value="ZN2_CY6_FUNGAL_2"/>
    <property type="match status" value="1"/>
</dbReference>
<keyword evidence="5" id="KW-1185">Reference proteome</keyword>
<organism evidence="4 5">
    <name type="scientific">Fusarium torulosum</name>
    <dbReference type="NCBI Taxonomy" id="33205"/>
    <lineage>
        <taxon>Eukaryota</taxon>
        <taxon>Fungi</taxon>
        <taxon>Dikarya</taxon>
        <taxon>Ascomycota</taxon>
        <taxon>Pezizomycotina</taxon>
        <taxon>Sordariomycetes</taxon>
        <taxon>Hypocreomycetidae</taxon>
        <taxon>Hypocreales</taxon>
        <taxon>Nectriaceae</taxon>
        <taxon>Fusarium</taxon>
    </lineage>
</organism>
<feature type="domain" description="Zn(2)-C6 fungal-type" evidence="3">
    <location>
        <begin position="34"/>
        <end position="64"/>
    </location>
</feature>
<comment type="caution">
    <text evidence="4">The sequence shown here is derived from an EMBL/GenBank/DDBJ whole genome shotgun (WGS) entry which is preliminary data.</text>
</comment>
<dbReference type="SUPFAM" id="SSF57701">
    <property type="entry name" value="Zn2/Cys6 DNA-binding domain"/>
    <property type="match status" value="1"/>
</dbReference>
<dbReference type="SMART" id="SM00066">
    <property type="entry name" value="GAL4"/>
    <property type="match status" value="1"/>
</dbReference>
<dbReference type="AlphaFoldDB" id="A0AAE8MNJ1"/>
<evidence type="ECO:0000256" key="1">
    <source>
        <dbReference type="ARBA" id="ARBA00023242"/>
    </source>
</evidence>
<dbReference type="GO" id="GO:0008270">
    <property type="term" value="F:zinc ion binding"/>
    <property type="evidence" value="ECO:0007669"/>
    <property type="project" value="InterPro"/>
</dbReference>
<dbReference type="PANTHER" id="PTHR47785">
    <property type="entry name" value="ZN(II)2CYS6 TRANSCRIPTION FACTOR (EUROFUNG)-RELATED-RELATED"/>
    <property type="match status" value="1"/>
</dbReference>
<evidence type="ECO:0000256" key="2">
    <source>
        <dbReference type="SAM" id="MobiDB-lite"/>
    </source>
</evidence>
<evidence type="ECO:0000259" key="3">
    <source>
        <dbReference type="PROSITE" id="PS50048"/>
    </source>
</evidence>
<dbReference type="InterPro" id="IPR001138">
    <property type="entry name" value="Zn2Cys6_DnaBD"/>
</dbReference>
<feature type="region of interest" description="Disordered" evidence="2">
    <location>
        <begin position="1"/>
        <end position="31"/>
    </location>
</feature>
<dbReference type="CDD" id="cd12148">
    <property type="entry name" value="fungal_TF_MHR"/>
    <property type="match status" value="1"/>
</dbReference>
<reference evidence="4" key="1">
    <citation type="submission" date="2018-03" db="EMBL/GenBank/DDBJ databases">
        <authorList>
            <person name="Guldener U."/>
        </authorList>
    </citation>
    <scope>NUCLEOTIDE SEQUENCE</scope>
</reference>
<evidence type="ECO:0000313" key="4">
    <source>
        <dbReference type="EMBL" id="SPJ90362.1"/>
    </source>
</evidence>
<protein>
    <recommendedName>
        <fullName evidence="3">Zn(2)-C6 fungal-type domain-containing protein</fullName>
    </recommendedName>
</protein>
<dbReference type="Gene3D" id="4.10.240.10">
    <property type="entry name" value="Zn(2)-C6 fungal-type DNA-binding domain"/>
    <property type="match status" value="1"/>
</dbReference>
<name>A0AAE8MNJ1_9HYPO</name>
<dbReference type="CDD" id="cd00067">
    <property type="entry name" value="GAL4"/>
    <property type="match status" value="1"/>
</dbReference>
<evidence type="ECO:0000313" key="5">
    <source>
        <dbReference type="Proteomes" id="UP001187734"/>
    </source>
</evidence>
<dbReference type="PROSITE" id="PS00463">
    <property type="entry name" value="ZN2_CY6_FUNGAL_1"/>
    <property type="match status" value="1"/>
</dbReference>
<dbReference type="InterPro" id="IPR053181">
    <property type="entry name" value="EcdB-like_regulator"/>
</dbReference>